<reference evidence="1 2" key="1">
    <citation type="submission" date="2023-02" db="EMBL/GenBank/DDBJ databases">
        <title>LHISI_Scaffold_Assembly.</title>
        <authorList>
            <person name="Stuart O.P."/>
            <person name="Cleave R."/>
            <person name="Magrath M.J.L."/>
            <person name="Mikheyev A.S."/>
        </authorList>
    </citation>
    <scope>NUCLEOTIDE SEQUENCE [LARGE SCALE GENOMIC DNA]</scope>
    <source>
        <strain evidence="1">Daus_M_001</strain>
        <tissue evidence="1">Leg muscle</tissue>
    </source>
</reference>
<gene>
    <name evidence="1" type="ORF">PR048_025090</name>
</gene>
<evidence type="ECO:0000313" key="1">
    <source>
        <dbReference type="EMBL" id="KAJ8874247.1"/>
    </source>
</evidence>
<comment type="caution">
    <text evidence="1">The sequence shown here is derived from an EMBL/GenBank/DDBJ whole genome shotgun (WGS) entry which is preliminary data.</text>
</comment>
<dbReference type="InterPro" id="IPR004119">
    <property type="entry name" value="EcKL"/>
</dbReference>
<sequence length="72" mass="8259">MNTLLGKQALPRGETRTLCLSKLRQFVSDGQFFRRMVSLVQPREPFAVLTHGDCWTNNILFRYSDAGEVLEV</sequence>
<protein>
    <recommendedName>
        <fullName evidence="3">CHK kinase-like domain-containing protein</fullName>
    </recommendedName>
</protein>
<dbReference type="Proteomes" id="UP001159363">
    <property type="component" value="Chromosome 9"/>
</dbReference>
<evidence type="ECO:0000313" key="2">
    <source>
        <dbReference type="Proteomes" id="UP001159363"/>
    </source>
</evidence>
<dbReference type="SUPFAM" id="SSF56112">
    <property type="entry name" value="Protein kinase-like (PK-like)"/>
    <property type="match status" value="1"/>
</dbReference>
<dbReference type="InterPro" id="IPR011009">
    <property type="entry name" value="Kinase-like_dom_sf"/>
</dbReference>
<proteinExistence type="predicted"/>
<keyword evidence="2" id="KW-1185">Reference proteome</keyword>
<dbReference type="Pfam" id="PF02958">
    <property type="entry name" value="EcKL"/>
    <property type="match status" value="1"/>
</dbReference>
<dbReference type="EMBL" id="JARBHB010000010">
    <property type="protein sequence ID" value="KAJ8874247.1"/>
    <property type="molecule type" value="Genomic_DNA"/>
</dbReference>
<name>A0ABQ9GQB0_9NEOP</name>
<accession>A0ABQ9GQB0</accession>
<evidence type="ECO:0008006" key="3">
    <source>
        <dbReference type="Google" id="ProtNLM"/>
    </source>
</evidence>
<organism evidence="1 2">
    <name type="scientific">Dryococelus australis</name>
    <dbReference type="NCBI Taxonomy" id="614101"/>
    <lineage>
        <taxon>Eukaryota</taxon>
        <taxon>Metazoa</taxon>
        <taxon>Ecdysozoa</taxon>
        <taxon>Arthropoda</taxon>
        <taxon>Hexapoda</taxon>
        <taxon>Insecta</taxon>
        <taxon>Pterygota</taxon>
        <taxon>Neoptera</taxon>
        <taxon>Polyneoptera</taxon>
        <taxon>Phasmatodea</taxon>
        <taxon>Verophasmatodea</taxon>
        <taxon>Anareolatae</taxon>
        <taxon>Phasmatidae</taxon>
        <taxon>Eurycanthinae</taxon>
        <taxon>Dryococelus</taxon>
    </lineage>
</organism>